<comment type="caution">
    <text evidence="2">The sequence shown here is derived from an EMBL/GenBank/DDBJ whole genome shotgun (WGS) entry which is preliminary data.</text>
</comment>
<feature type="compositionally biased region" description="Polar residues" evidence="1">
    <location>
        <begin position="1"/>
        <end position="15"/>
    </location>
</feature>
<accession>A0A9Q0BJ30</accession>
<sequence length="46" mass="5252">MAATSYKQCTLNASGKDNKSRSRSRSSNSTHFVCRLWKQLESDRKS</sequence>
<dbReference type="Proteomes" id="UP001059596">
    <property type="component" value="Unassembled WGS sequence"/>
</dbReference>
<evidence type="ECO:0000313" key="3">
    <source>
        <dbReference type="Proteomes" id="UP001059596"/>
    </source>
</evidence>
<organism evidence="2 3">
    <name type="scientific">Drosophila gunungcola</name>
    <name type="common">fruit fly</name>
    <dbReference type="NCBI Taxonomy" id="103775"/>
    <lineage>
        <taxon>Eukaryota</taxon>
        <taxon>Metazoa</taxon>
        <taxon>Ecdysozoa</taxon>
        <taxon>Arthropoda</taxon>
        <taxon>Hexapoda</taxon>
        <taxon>Insecta</taxon>
        <taxon>Pterygota</taxon>
        <taxon>Neoptera</taxon>
        <taxon>Endopterygota</taxon>
        <taxon>Diptera</taxon>
        <taxon>Brachycera</taxon>
        <taxon>Muscomorpha</taxon>
        <taxon>Ephydroidea</taxon>
        <taxon>Drosophilidae</taxon>
        <taxon>Drosophila</taxon>
        <taxon>Sophophora</taxon>
    </lineage>
</organism>
<protein>
    <submittedName>
        <fullName evidence="2">Uncharacterized protein</fullName>
    </submittedName>
</protein>
<dbReference type="AlphaFoldDB" id="A0A9Q0BJ30"/>
<keyword evidence="3" id="KW-1185">Reference proteome</keyword>
<evidence type="ECO:0000256" key="1">
    <source>
        <dbReference type="SAM" id="MobiDB-lite"/>
    </source>
</evidence>
<feature type="region of interest" description="Disordered" evidence="1">
    <location>
        <begin position="1"/>
        <end position="30"/>
    </location>
</feature>
<proteinExistence type="predicted"/>
<gene>
    <name evidence="2" type="ORF">M5D96_013759</name>
</gene>
<name>A0A9Q0BJ30_9MUSC</name>
<reference evidence="2" key="1">
    <citation type="journal article" date="2023" name="Genome Biol. Evol.">
        <title>Long-read-based Genome Assembly of Drosophila gunungcola Reveals Fewer Chemosensory Genes in Flower-breeding Species.</title>
        <authorList>
            <person name="Negi A."/>
            <person name="Liao B.Y."/>
            <person name="Yeh S.D."/>
        </authorList>
    </citation>
    <scope>NUCLEOTIDE SEQUENCE</scope>
    <source>
        <strain evidence="2">Sukarami</strain>
    </source>
</reference>
<evidence type="ECO:0000313" key="2">
    <source>
        <dbReference type="EMBL" id="KAI8033485.1"/>
    </source>
</evidence>
<dbReference type="EMBL" id="JAMKOV010000130">
    <property type="protein sequence ID" value="KAI8033485.1"/>
    <property type="molecule type" value="Genomic_DNA"/>
</dbReference>